<name>A0A9E7ZQD4_9HYPH</name>
<dbReference type="SUPFAM" id="SSF50475">
    <property type="entry name" value="FMN-binding split barrel"/>
    <property type="match status" value="1"/>
</dbReference>
<dbReference type="InterPro" id="IPR012349">
    <property type="entry name" value="Split_barrel_FMN-bd"/>
</dbReference>
<dbReference type="PANTHER" id="PTHR42815:SF2">
    <property type="entry name" value="FAD-BINDING, PUTATIVE (AFU_ORTHOLOGUE AFUA_6G07600)-RELATED"/>
    <property type="match status" value="1"/>
</dbReference>
<protein>
    <submittedName>
        <fullName evidence="2">Pyridoxamine 5'-phosphate oxidase family protein</fullName>
    </submittedName>
</protein>
<proteinExistence type="predicted"/>
<accession>A0A9E7ZQD4</accession>
<reference evidence="2" key="1">
    <citation type="submission" date="2022-08" db="EMBL/GenBank/DDBJ databases">
        <title>Complete Genome Sequences of 2 Bosea sp. soil isolates.</title>
        <authorList>
            <person name="Alvarez Arevalo M."/>
            <person name="Sterndorff E.B."/>
            <person name="Faurdal D."/>
            <person name="Joergensen T.S."/>
            <person name="Weber T."/>
        </authorList>
    </citation>
    <scope>NUCLEOTIDE SEQUENCE</scope>
    <source>
        <strain evidence="2">NBC_00436</strain>
    </source>
</reference>
<feature type="domain" description="Pyridoxamine 5'-phosphate oxidase N-terminal" evidence="1">
    <location>
        <begin position="162"/>
        <end position="264"/>
    </location>
</feature>
<dbReference type="Gene3D" id="2.30.110.10">
    <property type="entry name" value="Electron Transport, Fmn-binding Protein, Chain A"/>
    <property type="match status" value="1"/>
</dbReference>
<gene>
    <name evidence="2" type="ORF">NWE54_14390</name>
</gene>
<dbReference type="InterPro" id="IPR011576">
    <property type="entry name" value="Pyridox_Oxase_N"/>
</dbReference>
<evidence type="ECO:0000259" key="1">
    <source>
        <dbReference type="Pfam" id="PF01243"/>
    </source>
</evidence>
<dbReference type="AlphaFoldDB" id="A0A9E7ZQD4"/>
<sequence length="308" mass="33158">MLPDGPFHSGELAAQALAGVASRGAGIRNFMPDQHRIFFGQLPWLFAGVLDRNGWPLATVLAARPGFVMSPDPTTLVALALPSGDDPAFESFRPESPIGLLGLELETRRRNRANGRIEAVSADGFAISVAQSFGNCAKYIQVRSRIQDGTEPAAPPVELSGLDAEAKTLIAGADTLFIASAAALGNETGGVDISHRGGRPGFVRIDGDTLTIPDFAGNNYFNTFGNLLQEPRAALLFVDFATGTLLQLQGEAEIVWQGPELTRLDGAERLWRFRVKRGWRRAHALPLRWTEPEFAPTTLQTGLWSAAA</sequence>
<dbReference type="Pfam" id="PF01243">
    <property type="entry name" value="PNPOx_N"/>
    <property type="match status" value="1"/>
</dbReference>
<evidence type="ECO:0000313" key="2">
    <source>
        <dbReference type="EMBL" id="UZF85026.1"/>
    </source>
</evidence>
<organism evidence="2">
    <name type="scientific">Bosea sp. NBC_00436</name>
    <dbReference type="NCBI Taxonomy" id="2969620"/>
    <lineage>
        <taxon>Bacteria</taxon>
        <taxon>Pseudomonadati</taxon>
        <taxon>Pseudomonadota</taxon>
        <taxon>Alphaproteobacteria</taxon>
        <taxon>Hyphomicrobiales</taxon>
        <taxon>Boseaceae</taxon>
        <taxon>Bosea</taxon>
    </lineage>
</organism>
<dbReference type="PANTHER" id="PTHR42815">
    <property type="entry name" value="FAD-BINDING, PUTATIVE (AFU_ORTHOLOGUE AFUA_6G07600)-RELATED"/>
    <property type="match status" value="1"/>
</dbReference>
<dbReference type="EMBL" id="CP102774">
    <property type="protein sequence ID" value="UZF85026.1"/>
    <property type="molecule type" value="Genomic_DNA"/>
</dbReference>